<dbReference type="Proteomes" id="UP000265618">
    <property type="component" value="Unassembled WGS sequence"/>
</dbReference>
<evidence type="ECO:0000256" key="1">
    <source>
        <dbReference type="SAM" id="MobiDB-lite"/>
    </source>
</evidence>
<feature type="non-terminal residue" evidence="2">
    <location>
        <position position="1"/>
    </location>
</feature>
<feature type="region of interest" description="Disordered" evidence="1">
    <location>
        <begin position="1"/>
        <end position="42"/>
    </location>
</feature>
<proteinExistence type="predicted"/>
<organism evidence="2 3">
    <name type="scientific">Kipferlia bialata</name>
    <dbReference type="NCBI Taxonomy" id="797122"/>
    <lineage>
        <taxon>Eukaryota</taxon>
        <taxon>Metamonada</taxon>
        <taxon>Carpediemonas-like organisms</taxon>
        <taxon>Kipferlia</taxon>
    </lineage>
</organism>
<gene>
    <name evidence="2" type="ORF">KIPB_009474</name>
</gene>
<evidence type="ECO:0000313" key="3">
    <source>
        <dbReference type="Proteomes" id="UP000265618"/>
    </source>
</evidence>
<feature type="compositionally biased region" description="Polar residues" evidence="1">
    <location>
        <begin position="143"/>
        <end position="152"/>
    </location>
</feature>
<accession>A0A9K3D2D8</accession>
<sequence>MSPAAASSPRATPSRATSSTFVGSPSGDVSSLEKSINRQNKELVRSVTAATQELRTIKAQIKQGRERTEEVRQKVVGLEQASAENQRRVGASIRSTRDQIMEAQSKDKSSAQASIKALDSAVRTVTQGLVAAREEEKAHGRQHQGSVRTLTQKMEMEGTEMRQRQSELQ</sequence>
<feature type="compositionally biased region" description="Low complexity" evidence="1">
    <location>
        <begin position="1"/>
        <end position="20"/>
    </location>
</feature>
<evidence type="ECO:0000313" key="2">
    <source>
        <dbReference type="EMBL" id="GIQ87437.1"/>
    </source>
</evidence>
<protein>
    <submittedName>
        <fullName evidence="2">Uncharacterized protein</fullName>
    </submittedName>
</protein>
<reference evidence="2 3" key="1">
    <citation type="journal article" date="2018" name="PLoS ONE">
        <title>The draft genome of Kipferlia bialata reveals reductive genome evolution in fornicate parasites.</title>
        <authorList>
            <person name="Tanifuji G."/>
            <person name="Takabayashi S."/>
            <person name="Kume K."/>
            <person name="Takagi M."/>
            <person name="Nakayama T."/>
            <person name="Kamikawa R."/>
            <person name="Inagaki Y."/>
            <person name="Hashimoto T."/>
        </authorList>
    </citation>
    <scope>NUCLEOTIDE SEQUENCE [LARGE SCALE GENOMIC DNA]</scope>
    <source>
        <strain evidence="2">NY0173</strain>
    </source>
</reference>
<feature type="compositionally biased region" description="Polar residues" evidence="1">
    <location>
        <begin position="21"/>
        <end position="34"/>
    </location>
</feature>
<name>A0A9K3D2D8_9EUKA</name>
<keyword evidence="3" id="KW-1185">Reference proteome</keyword>
<feature type="compositionally biased region" description="Basic and acidic residues" evidence="1">
    <location>
        <begin position="154"/>
        <end position="169"/>
    </location>
</feature>
<dbReference type="EMBL" id="BDIP01003230">
    <property type="protein sequence ID" value="GIQ87437.1"/>
    <property type="molecule type" value="Genomic_DNA"/>
</dbReference>
<dbReference type="AlphaFoldDB" id="A0A9K3D2D8"/>
<feature type="region of interest" description="Disordered" evidence="1">
    <location>
        <begin position="133"/>
        <end position="169"/>
    </location>
</feature>
<comment type="caution">
    <text evidence="2">The sequence shown here is derived from an EMBL/GenBank/DDBJ whole genome shotgun (WGS) entry which is preliminary data.</text>
</comment>